<dbReference type="InterPro" id="IPR013749">
    <property type="entry name" value="PM/HMP-P_kinase-1"/>
</dbReference>
<keyword evidence="3" id="KW-0547">Nucleotide-binding</keyword>
<accession>A0ABS0LP77</accession>
<evidence type="ECO:0000313" key="8">
    <source>
        <dbReference type="Proteomes" id="UP000721415"/>
    </source>
</evidence>
<evidence type="ECO:0000256" key="4">
    <source>
        <dbReference type="ARBA" id="ARBA00022777"/>
    </source>
</evidence>
<proteinExistence type="predicted"/>
<evidence type="ECO:0000259" key="6">
    <source>
        <dbReference type="Pfam" id="PF08543"/>
    </source>
</evidence>
<keyword evidence="4 7" id="KW-0418">Kinase</keyword>
<feature type="domain" description="Pyridoxamine kinase/Phosphomethylpyrimidine kinase" evidence="6">
    <location>
        <begin position="81"/>
        <end position="276"/>
    </location>
</feature>
<dbReference type="InterPro" id="IPR029056">
    <property type="entry name" value="Ribokinase-like"/>
</dbReference>
<dbReference type="Pfam" id="PF08543">
    <property type="entry name" value="Phos_pyr_kin"/>
    <property type="match status" value="1"/>
</dbReference>
<dbReference type="EC" id="2.7.1.35" evidence="1"/>
<dbReference type="PANTHER" id="PTHR10534">
    <property type="entry name" value="PYRIDOXAL KINASE"/>
    <property type="match status" value="1"/>
</dbReference>
<protein>
    <recommendedName>
        <fullName evidence="1">pyridoxal kinase</fullName>
        <ecNumber evidence="1">2.7.1.35</ecNumber>
    </recommendedName>
</protein>
<dbReference type="GO" id="GO:0016301">
    <property type="term" value="F:kinase activity"/>
    <property type="evidence" value="ECO:0007669"/>
    <property type="project" value="UniProtKB-KW"/>
</dbReference>
<keyword evidence="2" id="KW-0808">Transferase</keyword>
<comment type="caution">
    <text evidence="7">The sequence shown here is derived from an EMBL/GenBank/DDBJ whole genome shotgun (WGS) entry which is preliminary data.</text>
</comment>
<gene>
    <name evidence="7" type="ORF">HZY91_03555</name>
</gene>
<dbReference type="PANTHER" id="PTHR10534:SF2">
    <property type="entry name" value="PYRIDOXAL KINASE"/>
    <property type="match status" value="1"/>
</dbReference>
<dbReference type="InterPro" id="IPR004625">
    <property type="entry name" value="PyrdxlKinase"/>
</dbReference>
<evidence type="ECO:0000313" key="7">
    <source>
        <dbReference type="EMBL" id="MBG9985968.1"/>
    </source>
</evidence>
<evidence type="ECO:0000256" key="2">
    <source>
        <dbReference type="ARBA" id="ARBA00022679"/>
    </source>
</evidence>
<evidence type="ECO:0000256" key="3">
    <source>
        <dbReference type="ARBA" id="ARBA00022741"/>
    </source>
</evidence>
<evidence type="ECO:0000256" key="1">
    <source>
        <dbReference type="ARBA" id="ARBA00012104"/>
    </source>
</evidence>
<dbReference type="Proteomes" id="UP000721415">
    <property type="component" value="Unassembled WGS sequence"/>
</dbReference>
<organism evidence="7 8">
    <name type="scientific">Facklamia lactis</name>
    <dbReference type="NCBI Taxonomy" id="2749967"/>
    <lineage>
        <taxon>Bacteria</taxon>
        <taxon>Bacillati</taxon>
        <taxon>Bacillota</taxon>
        <taxon>Bacilli</taxon>
        <taxon>Lactobacillales</taxon>
        <taxon>Aerococcaceae</taxon>
        <taxon>Facklamia</taxon>
    </lineage>
</organism>
<dbReference type="SUPFAM" id="SSF53613">
    <property type="entry name" value="Ribokinase-like"/>
    <property type="match status" value="1"/>
</dbReference>
<dbReference type="Gene3D" id="3.40.1190.20">
    <property type="match status" value="1"/>
</dbReference>
<keyword evidence="5" id="KW-0067">ATP-binding</keyword>
<reference evidence="7 8" key="1">
    <citation type="submission" date="2020-07" db="EMBL/GenBank/DDBJ databases">
        <title>Facklamia lactis sp. nov., isolated from raw milk.</title>
        <authorList>
            <person name="Doll E.V."/>
            <person name="Huptas C."/>
            <person name="Staib L."/>
            <person name="Wenning M."/>
            <person name="Scherer S."/>
        </authorList>
    </citation>
    <scope>NUCLEOTIDE SEQUENCE [LARGE SCALE GENOMIC DNA]</scope>
    <source>
        <strain evidence="7 8">DSM 111018</strain>
    </source>
</reference>
<dbReference type="RefSeq" id="WP_197114876.1">
    <property type="nucleotide sequence ID" value="NZ_JACBXQ010000002.1"/>
</dbReference>
<name>A0ABS0LP77_9LACT</name>
<keyword evidence="8" id="KW-1185">Reference proteome</keyword>
<evidence type="ECO:0000256" key="5">
    <source>
        <dbReference type="ARBA" id="ARBA00022840"/>
    </source>
</evidence>
<dbReference type="EMBL" id="JACBXQ010000002">
    <property type="protein sequence ID" value="MBG9985968.1"/>
    <property type="molecule type" value="Genomic_DNA"/>
</dbReference>
<sequence>MYPLRNKKYAESILVVNDIPGAGRVAGSINLPVVAAAQLEAAILPTLILSSHAGEQGNMVRYSMKEAFQQMLSHWEEVGYHFDAVLTGYFADVQQIDDLSNYYLRAKAHNPSIKLIMDPIMGDHGRFYKGFDKEVALHLRELIQYADIVMPNLTEACLILNQEYKENFQVEEIAGIAQDILSLGAETVIITGARDHNEVGDNKIGFYYACQNGEAGTVLHQHFDGYVFGTGDTVISLVAGNFLAGETIKQSIEFTSQIVEELIPYSIKKNDYQVGPIHFEPFLATIAEHFISLRQ</sequence>